<name>A0A4R4WZC8_9ACTN</name>
<dbReference type="EMBL" id="SMKP01000020">
    <property type="protein sequence ID" value="TDD23135.1"/>
    <property type="molecule type" value="Genomic_DNA"/>
</dbReference>
<comment type="caution">
    <text evidence="1">The sequence shown here is derived from an EMBL/GenBank/DDBJ whole genome shotgun (WGS) entry which is preliminary data.</text>
</comment>
<organism evidence="1 2">
    <name type="scientific">Nonomuraea diastatica</name>
    <dbReference type="NCBI Taxonomy" id="1848329"/>
    <lineage>
        <taxon>Bacteria</taxon>
        <taxon>Bacillati</taxon>
        <taxon>Actinomycetota</taxon>
        <taxon>Actinomycetes</taxon>
        <taxon>Streptosporangiales</taxon>
        <taxon>Streptosporangiaceae</taxon>
        <taxon>Nonomuraea</taxon>
    </lineage>
</organism>
<evidence type="ECO:0000313" key="2">
    <source>
        <dbReference type="Proteomes" id="UP000294543"/>
    </source>
</evidence>
<gene>
    <name evidence="1" type="ORF">E1294_09890</name>
</gene>
<sequence>MRVNQLQLASGREWFTRYDPMVLIAVDCVYGSKHISIPYVVGPALFESAGMQVGANAIIRDIRTAGPLPYLGSPIRIRIVLYKVVRENLISSMINIAETLSGVLQPFAPRVVGESLSVVSNSVLSALEAVVGLQDAVVPVLAFAKDFGGGNESLKSLHIALMDRPSGELTPDELWVTNGELRSGSSPGSLSRIVDHDFVHFSVNGSRSRDDVSLLPFYSIWEQALRHALEPGHPQWSIAKSHMVALYSAMATSPDLTRGQAGELLDGFGAELQRHRKRALDLAKLGARPDGGAKEGVEQMLELLDLSEH</sequence>
<keyword evidence="2" id="KW-1185">Reference proteome</keyword>
<protein>
    <submittedName>
        <fullName evidence="1">Uncharacterized protein</fullName>
    </submittedName>
</protein>
<evidence type="ECO:0000313" key="1">
    <source>
        <dbReference type="EMBL" id="TDD23135.1"/>
    </source>
</evidence>
<dbReference type="OrthoDB" id="5936191at2"/>
<reference evidence="1 2" key="1">
    <citation type="submission" date="2019-03" db="EMBL/GenBank/DDBJ databases">
        <title>Draft genome sequences of novel Actinobacteria.</title>
        <authorList>
            <person name="Sahin N."/>
            <person name="Ay H."/>
            <person name="Saygin H."/>
        </authorList>
    </citation>
    <scope>NUCLEOTIDE SEQUENCE [LARGE SCALE GENOMIC DNA]</scope>
    <source>
        <strain evidence="1 2">KC712</strain>
    </source>
</reference>
<proteinExistence type="predicted"/>
<dbReference type="AlphaFoldDB" id="A0A4R4WZC8"/>
<dbReference type="RefSeq" id="WP_132507036.1">
    <property type="nucleotide sequence ID" value="NZ_SMKP01000020.1"/>
</dbReference>
<dbReference type="Proteomes" id="UP000294543">
    <property type="component" value="Unassembled WGS sequence"/>
</dbReference>
<accession>A0A4R4WZC8</accession>